<feature type="region of interest" description="Disordered" evidence="1">
    <location>
        <begin position="218"/>
        <end position="294"/>
    </location>
</feature>
<accession>A0AA39KHM4</accession>
<feature type="compositionally biased region" description="Polar residues" evidence="1">
    <location>
        <begin position="167"/>
        <end position="176"/>
    </location>
</feature>
<evidence type="ECO:0008006" key="5">
    <source>
        <dbReference type="Google" id="ProtNLM"/>
    </source>
</evidence>
<feature type="compositionally biased region" description="Basic and acidic residues" evidence="1">
    <location>
        <begin position="134"/>
        <end position="149"/>
    </location>
</feature>
<organism evidence="3 4">
    <name type="scientific">Armillaria tabescens</name>
    <name type="common">Ringless honey mushroom</name>
    <name type="synonym">Agaricus tabescens</name>
    <dbReference type="NCBI Taxonomy" id="1929756"/>
    <lineage>
        <taxon>Eukaryota</taxon>
        <taxon>Fungi</taxon>
        <taxon>Dikarya</taxon>
        <taxon>Basidiomycota</taxon>
        <taxon>Agaricomycotina</taxon>
        <taxon>Agaricomycetes</taxon>
        <taxon>Agaricomycetidae</taxon>
        <taxon>Agaricales</taxon>
        <taxon>Marasmiineae</taxon>
        <taxon>Physalacriaceae</taxon>
        <taxon>Desarmillaria</taxon>
    </lineage>
</organism>
<feature type="region of interest" description="Disordered" evidence="1">
    <location>
        <begin position="134"/>
        <end position="204"/>
    </location>
</feature>
<sequence length="426" mass="45627">MASTLFHVFINSVVQILKVFDIAIKISTKHAPQAGQECMIVLAWKPHDPDRSSLPSFASCVTSGRGREWRSVENLLSYDVLTTSSAKGVHLALINPSCGESLMFRARSHEGIRTNEVLSWCADKDLSEEDGEDLTIHADSGEDITRSRDGGIATSKSATTNDEDGRTLTSRQTDSGNFGGNDDDQGSRESGDTDIGDQVGSIKGGTVASCVSSTVSDATELEGVDGEVGSKTHESSATCNSTDESQDGNATYAPSGGSHTVYGEPLSSVDPVSITTTSGTSPPGTTASASTSLHNHVSTNHTKVIIGSTLGSLTLVVIILLSIFFWRRKKTRFRNDKVSQSESPPTDSRPGSVDTPISSSSSPYLYPFAPSWKSRDFPSPRTRTESPPRVSSWRQAEENQIQTGESRVRLAVESAYGEPLPPSYRE</sequence>
<feature type="transmembrane region" description="Helical" evidence="2">
    <location>
        <begin position="304"/>
        <end position="326"/>
    </location>
</feature>
<dbReference type="RefSeq" id="XP_060332371.1">
    <property type="nucleotide sequence ID" value="XM_060480190.1"/>
</dbReference>
<feature type="region of interest" description="Disordered" evidence="1">
    <location>
        <begin position="334"/>
        <end position="426"/>
    </location>
</feature>
<feature type="compositionally biased region" description="Low complexity" evidence="1">
    <location>
        <begin position="275"/>
        <end position="292"/>
    </location>
</feature>
<feature type="compositionally biased region" description="Low complexity" evidence="1">
    <location>
        <begin position="350"/>
        <end position="371"/>
    </location>
</feature>
<dbReference type="Proteomes" id="UP001175211">
    <property type="component" value="Unassembled WGS sequence"/>
</dbReference>
<comment type="caution">
    <text evidence="3">The sequence shown here is derived from an EMBL/GenBank/DDBJ whole genome shotgun (WGS) entry which is preliminary data.</text>
</comment>
<evidence type="ECO:0000313" key="4">
    <source>
        <dbReference type="Proteomes" id="UP001175211"/>
    </source>
</evidence>
<feature type="compositionally biased region" description="Basic and acidic residues" evidence="1">
    <location>
        <begin position="373"/>
        <end position="386"/>
    </location>
</feature>
<keyword evidence="2" id="KW-0472">Membrane</keyword>
<dbReference type="GeneID" id="85363738"/>
<evidence type="ECO:0000256" key="2">
    <source>
        <dbReference type="SAM" id="Phobius"/>
    </source>
</evidence>
<dbReference type="AlphaFoldDB" id="A0AA39KHM4"/>
<proteinExistence type="predicted"/>
<gene>
    <name evidence="3" type="ORF">EV420DRAFT_1747166</name>
</gene>
<name>A0AA39KHM4_ARMTA</name>
<dbReference type="EMBL" id="JAUEPS010000013">
    <property type="protein sequence ID" value="KAK0460245.1"/>
    <property type="molecule type" value="Genomic_DNA"/>
</dbReference>
<evidence type="ECO:0000256" key="1">
    <source>
        <dbReference type="SAM" id="MobiDB-lite"/>
    </source>
</evidence>
<reference evidence="3" key="1">
    <citation type="submission" date="2023-06" db="EMBL/GenBank/DDBJ databases">
        <authorList>
            <consortium name="Lawrence Berkeley National Laboratory"/>
            <person name="Ahrendt S."/>
            <person name="Sahu N."/>
            <person name="Indic B."/>
            <person name="Wong-Bajracharya J."/>
            <person name="Merenyi Z."/>
            <person name="Ke H.-M."/>
            <person name="Monk M."/>
            <person name="Kocsube S."/>
            <person name="Drula E."/>
            <person name="Lipzen A."/>
            <person name="Balint B."/>
            <person name="Henrissat B."/>
            <person name="Andreopoulos B."/>
            <person name="Martin F.M."/>
            <person name="Harder C.B."/>
            <person name="Rigling D."/>
            <person name="Ford K.L."/>
            <person name="Foster G.D."/>
            <person name="Pangilinan J."/>
            <person name="Papanicolaou A."/>
            <person name="Barry K."/>
            <person name="LaButti K."/>
            <person name="Viragh M."/>
            <person name="Koriabine M."/>
            <person name="Yan M."/>
            <person name="Riley R."/>
            <person name="Champramary S."/>
            <person name="Plett K.L."/>
            <person name="Tsai I.J."/>
            <person name="Slot J."/>
            <person name="Sipos G."/>
            <person name="Plett J."/>
            <person name="Nagy L.G."/>
            <person name="Grigoriev I.V."/>
        </authorList>
    </citation>
    <scope>NUCLEOTIDE SEQUENCE</scope>
    <source>
        <strain evidence="3">CCBAS 213</strain>
    </source>
</reference>
<protein>
    <recommendedName>
        <fullName evidence="5">Mid2 domain-containing protein</fullName>
    </recommendedName>
</protein>
<keyword evidence="2" id="KW-0812">Transmembrane</keyword>
<keyword evidence="2" id="KW-1133">Transmembrane helix</keyword>
<feature type="compositionally biased region" description="Polar residues" evidence="1">
    <location>
        <begin position="235"/>
        <end position="249"/>
    </location>
</feature>
<keyword evidence="4" id="KW-1185">Reference proteome</keyword>
<evidence type="ECO:0000313" key="3">
    <source>
        <dbReference type="EMBL" id="KAK0460245.1"/>
    </source>
</evidence>